<comment type="caution">
    <text evidence="12">The sequence shown here is derived from an EMBL/GenBank/DDBJ whole genome shotgun (WGS) entry which is preliminary data.</text>
</comment>
<evidence type="ECO:0000256" key="8">
    <source>
        <dbReference type="ARBA" id="ARBA00023136"/>
    </source>
</evidence>
<reference evidence="12 13" key="1">
    <citation type="submission" date="2013-11" db="EMBL/GenBank/DDBJ databases">
        <title>Single cell genomics of uncultured Tannerella BU063 (oral taxon 286).</title>
        <authorList>
            <person name="Beall C.J."/>
            <person name="Campbell A.G."/>
            <person name="Griffen A.L."/>
            <person name="Podar M."/>
            <person name="Leys E.J."/>
        </authorList>
    </citation>
    <scope>NUCLEOTIDE SEQUENCE [LARGE SCALE GENOMIC DNA]</scope>
    <source>
        <strain evidence="12">Cell 8/11</strain>
    </source>
</reference>
<evidence type="ECO:0000256" key="2">
    <source>
        <dbReference type="ARBA" id="ARBA00006337"/>
    </source>
</evidence>
<dbReference type="InterPro" id="IPR005170">
    <property type="entry name" value="Transptr-assoc_dom"/>
</dbReference>
<keyword evidence="6 10" id="KW-1133">Transmembrane helix</keyword>
<evidence type="ECO:0000256" key="9">
    <source>
        <dbReference type="PROSITE-ProRule" id="PRU00703"/>
    </source>
</evidence>
<feature type="non-terminal residue" evidence="12">
    <location>
        <position position="433"/>
    </location>
</feature>
<dbReference type="SMART" id="SM00116">
    <property type="entry name" value="CBS"/>
    <property type="match status" value="2"/>
</dbReference>
<keyword evidence="5" id="KW-0677">Repeat</keyword>
<dbReference type="Pfam" id="PF01595">
    <property type="entry name" value="CNNM"/>
    <property type="match status" value="1"/>
</dbReference>
<evidence type="ECO:0000256" key="7">
    <source>
        <dbReference type="ARBA" id="ARBA00023122"/>
    </source>
</evidence>
<keyword evidence="7 9" id="KW-0129">CBS domain</keyword>
<dbReference type="InterPro" id="IPR016169">
    <property type="entry name" value="FAD-bd_PCMH_sub2"/>
</dbReference>
<evidence type="ECO:0000256" key="1">
    <source>
        <dbReference type="ARBA" id="ARBA00004651"/>
    </source>
</evidence>
<feature type="transmembrane region" description="Helical" evidence="10">
    <location>
        <begin position="20"/>
        <end position="42"/>
    </location>
</feature>
<gene>
    <name evidence="12" type="ORF">T235_11870</name>
</gene>
<evidence type="ECO:0000256" key="3">
    <source>
        <dbReference type="ARBA" id="ARBA00022475"/>
    </source>
</evidence>
<dbReference type="PANTHER" id="PTHR22777">
    <property type="entry name" value="HEMOLYSIN-RELATED"/>
    <property type="match status" value="1"/>
</dbReference>
<keyword evidence="4 10" id="KW-0812">Transmembrane</keyword>
<keyword evidence="3" id="KW-1003">Cell membrane</keyword>
<dbReference type="GO" id="GO:0005886">
    <property type="term" value="C:plasma membrane"/>
    <property type="evidence" value="ECO:0007669"/>
    <property type="project" value="UniProtKB-SubCell"/>
</dbReference>
<dbReference type="PANTHER" id="PTHR22777:SF32">
    <property type="entry name" value="UPF0053 INNER MEMBRANE PROTEIN YFJD"/>
    <property type="match status" value="1"/>
</dbReference>
<dbReference type="EMBL" id="AYYF01001395">
    <property type="protein sequence ID" value="ETK12094.1"/>
    <property type="molecule type" value="Genomic_DNA"/>
</dbReference>
<evidence type="ECO:0000256" key="6">
    <source>
        <dbReference type="ARBA" id="ARBA00022989"/>
    </source>
</evidence>
<dbReference type="AlphaFoldDB" id="W2CY33"/>
<dbReference type="InterPro" id="IPR000644">
    <property type="entry name" value="CBS_dom"/>
</dbReference>
<dbReference type="Pfam" id="PF03471">
    <property type="entry name" value="CorC_HlyC"/>
    <property type="match status" value="1"/>
</dbReference>
<dbReference type="InterPro" id="IPR046342">
    <property type="entry name" value="CBS_dom_sf"/>
</dbReference>
<dbReference type="GO" id="GO:0050660">
    <property type="term" value="F:flavin adenine dinucleotide binding"/>
    <property type="evidence" value="ECO:0007669"/>
    <property type="project" value="InterPro"/>
</dbReference>
<feature type="transmembrane region" description="Helical" evidence="10">
    <location>
        <begin position="81"/>
        <end position="106"/>
    </location>
</feature>
<dbReference type="SUPFAM" id="SSF56176">
    <property type="entry name" value="FAD-binding/transporter-associated domain-like"/>
    <property type="match status" value="1"/>
</dbReference>
<dbReference type="InterPro" id="IPR036318">
    <property type="entry name" value="FAD-bd_PCMH-like_sf"/>
</dbReference>
<dbReference type="Gene3D" id="3.10.580.10">
    <property type="entry name" value="CBS-domain"/>
    <property type="match status" value="1"/>
</dbReference>
<feature type="domain" description="CBS" evidence="11">
    <location>
        <begin position="280"/>
        <end position="337"/>
    </location>
</feature>
<comment type="similarity">
    <text evidence="2">Belongs to the UPF0053 family.</text>
</comment>
<evidence type="ECO:0000313" key="12">
    <source>
        <dbReference type="EMBL" id="ETK12094.1"/>
    </source>
</evidence>
<dbReference type="PROSITE" id="PS51371">
    <property type="entry name" value="CBS"/>
    <property type="match status" value="2"/>
</dbReference>
<sequence>MDSDYFPPLSLQIAAPGWTVPDAILCCVILCILLILACAIAAGGRALFALTLEELSEVREEKNPADRFLHLLSDRPQQTRFSLAAVQSLVTLAIGTVGLYGVALLWPDALRSAVGCVSVILVGSLLMCLCCGLVPRWLLRNGHLRVARTIAPVLKFIDFLCSPISSRLAVAPSNAMHRNEVATGEPATILSKESADEHEMLEEIGQFYNKTADEIMVSRMDMKAISAHCTFQEALDLIIRSGFSRIPIYEESDDNITGILYAKDLLPYIRDPQDFNWQKLIRPAYFVPETKKIEDLLEEFRTNKVHIAIVVDEFGCASGLVTMEDIIEEIVGDISDEYDTEQKPFFRLPDGSYIFEGKTQLNDFFRETDIDEEEFGDLTEDVETLTGLLLKIKGTLPRRRETIDYGHYRFRVLEANERRVLKVKFYRLPLSPA</sequence>
<keyword evidence="8 10" id="KW-0472">Membrane</keyword>
<evidence type="ECO:0000256" key="4">
    <source>
        <dbReference type="ARBA" id="ARBA00022692"/>
    </source>
</evidence>
<evidence type="ECO:0000256" key="5">
    <source>
        <dbReference type="ARBA" id="ARBA00022737"/>
    </source>
</evidence>
<dbReference type="CDD" id="cd04590">
    <property type="entry name" value="CBS_pair_CorC_HlyC_assoc"/>
    <property type="match status" value="1"/>
</dbReference>
<dbReference type="Proteomes" id="UP000034980">
    <property type="component" value="Unassembled WGS sequence"/>
</dbReference>
<dbReference type="InterPro" id="IPR044751">
    <property type="entry name" value="Ion_transp-like_CBS"/>
</dbReference>
<feature type="transmembrane region" description="Helical" evidence="10">
    <location>
        <begin position="112"/>
        <end position="139"/>
    </location>
</feature>
<organism evidence="12 13">
    <name type="scientific">Tannerella sp. oral taxon BU063 isolate Cell 8/11</name>
    <dbReference type="NCBI Taxonomy" id="1411915"/>
    <lineage>
        <taxon>Bacteria</taxon>
        <taxon>Pseudomonadati</taxon>
        <taxon>Bacteroidota</taxon>
        <taxon>Bacteroidia</taxon>
        <taxon>Bacteroidales</taxon>
        <taxon>Tannerellaceae</taxon>
        <taxon>Tannerella</taxon>
    </lineage>
</organism>
<dbReference type="Gene3D" id="3.30.465.10">
    <property type="match status" value="1"/>
</dbReference>
<comment type="subcellular location">
    <subcellularLocation>
        <location evidence="1">Cell membrane</location>
        <topology evidence="1">Multi-pass membrane protein</topology>
    </subcellularLocation>
</comment>
<dbReference type="Pfam" id="PF00571">
    <property type="entry name" value="CBS"/>
    <property type="match status" value="2"/>
</dbReference>
<feature type="domain" description="CBS" evidence="11">
    <location>
        <begin position="216"/>
        <end position="275"/>
    </location>
</feature>
<accession>W2CY33</accession>
<proteinExistence type="inferred from homology"/>
<evidence type="ECO:0000256" key="10">
    <source>
        <dbReference type="SAM" id="Phobius"/>
    </source>
</evidence>
<dbReference type="FunFam" id="3.10.580.10:FF:000002">
    <property type="entry name" value="Magnesium/cobalt efflux protein CorC"/>
    <property type="match status" value="1"/>
</dbReference>
<evidence type="ECO:0000259" key="11">
    <source>
        <dbReference type="PROSITE" id="PS51371"/>
    </source>
</evidence>
<dbReference type="InterPro" id="IPR002550">
    <property type="entry name" value="CNNM"/>
</dbReference>
<dbReference type="SMART" id="SM01091">
    <property type="entry name" value="CorC_HlyC"/>
    <property type="match status" value="1"/>
</dbReference>
<name>W2CY33_9BACT</name>
<protein>
    <submittedName>
        <fullName evidence="12">Hemolysin</fullName>
    </submittedName>
</protein>
<dbReference type="SUPFAM" id="SSF54631">
    <property type="entry name" value="CBS-domain pair"/>
    <property type="match status" value="1"/>
</dbReference>
<evidence type="ECO:0000313" key="13">
    <source>
        <dbReference type="Proteomes" id="UP000034980"/>
    </source>
</evidence>